<keyword evidence="2" id="KW-0347">Helicase</keyword>
<dbReference type="OrthoDB" id="45515at2759"/>
<feature type="domain" description="Helicase-associated" evidence="1">
    <location>
        <begin position="3"/>
        <end position="52"/>
    </location>
</feature>
<keyword evidence="2" id="KW-0067">ATP-binding</keyword>
<keyword evidence="2" id="KW-0547">Nucleotide-binding</keyword>
<dbReference type="PANTHER" id="PTHR33418:SF1">
    <property type="entry name" value="HELICASE-ASSOCIATED DOMAIN-CONTAINING PROTEIN"/>
    <property type="match status" value="1"/>
</dbReference>
<dbReference type="Proteomes" id="UP001153069">
    <property type="component" value="Unassembled WGS sequence"/>
</dbReference>
<protein>
    <submittedName>
        <fullName evidence="2">Helicase</fullName>
    </submittedName>
</protein>
<reference evidence="2" key="1">
    <citation type="submission" date="2020-06" db="EMBL/GenBank/DDBJ databases">
        <authorList>
            <consortium name="Plant Systems Biology data submission"/>
        </authorList>
    </citation>
    <scope>NUCLEOTIDE SEQUENCE</scope>
    <source>
        <strain evidence="2">D6</strain>
    </source>
</reference>
<evidence type="ECO:0000259" key="1">
    <source>
        <dbReference type="Pfam" id="PF03457"/>
    </source>
</evidence>
<dbReference type="GO" id="GO:0004386">
    <property type="term" value="F:helicase activity"/>
    <property type="evidence" value="ECO:0007669"/>
    <property type="project" value="UniProtKB-KW"/>
</dbReference>
<dbReference type="EMBL" id="CAICTM010000115">
    <property type="protein sequence ID" value="CAB9501712.1"/>
    <property type="molecule type" value="Genomic_DNA"/>
</dbReference>
<gene>
    <name evidence="2" type="ORF">SEMRO_116_G057050.1</name>
</gene>
<name>A0A9N8DFA6_9STRA</name>
<accession>A0A9N8DFA6</accession>
<comment type="caution">
    <text evidence="2">The sequence shown here is derived from an EMBL/GenBank/DDBJ whole genome shotgun (WGS) entry which is preliminary data.</text>
</comment>
<sequence>MVYQQREGHVHVPLRHVEEDGWHLGEWLSEQRRAYKQQRLSATYAVRLQQAGVAWDLQQQHWNDMFTRLQEFRQKHGHFPRQQQHHDAKLGSWLNTQRAAMRNGKMSLNRRAKLEALGVAWNQHHQTWNDMVALLEEYQQRHGHVQVPLRHVEQGRKLGTWWASQRKFLKKGTMTPERRKRLEPLLLIGNITITTTTTATT</sequence>
<dbReference type="PANTHER" id="PTHR33418">
    <property type="entry name" value="HELICASE-ASSOCIATED"/>
    <property type="match status" value="1"/>
</dbReference>
<evidence type="ECO:0000313" key="2">
    <source>
        <dbReference type="EMBL" id="CAB9501712.1"/>
    </source>
</evidence>
<dbReference type="InterPro" id="IPR005114">
    <property type="entry name" value="Helicase_assoc"/>
</dbReference>
<dbReference type="AlphaFoldDB" id="A0A9N8DFA6"/>
<organism evidence="2 3">
    <name type="scientific">Seminavis robusta</name>
    <dbReference type="NCBI Taxonomy" id="568900"/>
    <lineage>
        <taxon>Eukaryota</taxon>
        <taxon>Sar</taxon>
        <taxon>Stramenopiles</taxon>
        <taxon>Ochrophyta</taxon>
        <taxon>Bacillariophyta</taxon>
        <taxon>Bacillariophyceae</taxon>
        <taxon>Bacillariophycidae</taxon>
        <taxon>Naviculales</taxon>
        <taxon>Naviculaceae</taxon>
        <taxon>Seminavis</taxon>
    </lineage>
</organism>
<dbReference type="Pfam" id="PF03457">
    <property type="entry name" value="HA"/>
    <property type="match status" value="3"/>
</dbReference>
<feature type="domain" description="Helicase-associated" evidence="1">
    <location>
        <begin position="125"/>
        <end position="183"/>
    </location>
</feature>
<evidence type="ECO:0000313" key="3">
    <source>
        <dbReference type="Proteomes" id="UP001153069"/>
    </source>
</evidence>
<proteinExistence type="predicted"/>
<feature type="domain" description="Helicase-associated" evidence="1">
    <location>
        <begin position="59"/>
        <end position="119"/>
    </location>
</feature>
<dbReference type="Gene3D" id="6.10.140.530">
    <property type="match status" value="3"/>
</dbReference>
<keyword evidence="2" id="KW-0378">Hydrolase</keyword>
<keyword evidence="3" id="KW-1185">Reference proteome</keyword>